<dbReference type="EMBL" id="BKCJ010574645">
    <property type="protein sequence ID" value="GFB20372.1"/>
    <property type="molecule type" value="Genomic_DNA"/>
</dbReference>
<feature type="non-terminal residue" evidence="1">
    <location>
        <position position="136"/>
    </location>
</feature>
<name>A0A699L191_TANCI</name>
<gene>
    <name evidence="1" type="ORF">Tci_692343</name>
</gene>
<organism evidence="1">
    <name type="scientific">Tanacetum cinerariifolium</name>
    <name type="common">Dalmatian daisy</name>
    <name type="synonym">Chrysanthemum cinerariifolium</name>
    <dbReference type="NCBI Taxonomy" id="118510"/>
    <lineage>
        <taxon>Eukaryota</taxon>
        <taxon>Viridiplantae</taxon>
        <taxon>Streptophyta</taxon>
        <taxon>Embryophyta</taxon>
        <taxon>Tracheophyta</taxon>
        <taxon>Spermatophyta</taxon>
        <taxon>Magnoliopsida</taxon>
        <taxon>eudicotyledons</taxon>
        <taxon>Gunneridae</taxon>
        <taxon>Pentapetalae</taxon>
        <taxon>asterids</taxon>
        <taxon>campanulids</taxon>
        <taxon>Asterales</taxon>
        <taxon>Asteraceae</taxon>
        <taxon>Asteroideae</taxon>
        <taxon>Anthemideae</taxon>
        <taxon>Anthemidinae</taxon>
        <taxon>Tanacetum</taxon>
    </lineage>
</organism>
<sequence>MASGGRDRDAEDALSKLLQMECALLRSNPTTLGEAFSFVRATEARFTDLQLWKLLRSNPTTLGEAFFKARIIEARFKDERSTTAIGKATDLNTGVHVQDLELETEVLVDGKQDDAKVVKVVGVAGHQNSDEPNVLK</sequence>
<dbReference type="AlphaFoldDB" id="A0A699L191"/>
<accession>A0A699L191</accession>
<protein>
    <submittedName>
        <fullName evidence="1">Arginine--tRNA ligase, chloroplastic/mitochondrial</fullName>
    </submittedName>
</protein>
<dbReference type="GO" id="GO:0016874">
    <property type="term" value="F:ligase activity"/>
    <property type="evidence" value="ECO:0007669"/>
    <property type="project" value="UniProtKB-KW"/>
</dbReference>
<proteinExistence type="predicted"/>
<keyword evidence="1" id="KW-0436">Ligase</keyword>
<evidence type="ECO:0000313" key="1">
    <source>
        <dbReference type="EMBL" id="GFB20372.1"/>
    </source>
</evidence>
<reference evidence="1" key="1">
    <citation type="journal article" date="2019" name="Sci. Rep.">
        <title>Draft genome of Tanacetum cinerariifolium, the natural source of mosquito coil.</title>
        <authorList>
            <person name="Yamashiro T."/>
            <person name="Shiraishi A."/>
            <person name="Satake H."/>
            <person name="Nakayama K."/>
        </authorList>
    </citation>
    <scope>NUCLEOTIDE SEQUENCE</scope>
</reference>
<comment type="caution">
    <text evidence="1">The sequence shown here is derived from an EMBL/GenBank/DDBJ whole genome shotgun (WGS) entry which is preliminary data.</text>
</comment>